<protein>
    <submittedName>
        <fullName evidence="1">Uncharacterized protein</fullName>
    </submittedName>
</protein>
<name>A0A7J3I5R7_9CREN</name>
<dbReference type="AlphaFoldDB" id="A0A7J3I5R7"/>
<evidence type="ECO:0000313" key="2">
    <source>
        <dbReference type="EMBL" id="HGQ19081.1"/>
    </source>
</evidence>
<comment type="caution">
    <text evidence="1">The sequence shown here is derived from an EMBL/GenBank/DDBJ whole genome shotgun (WGS) entry which is preliminary data.</text>
</comment>
<gene>
    <name evidence="1" type="ORF">ENT87_00170</name>
    <name evidence="2" type="ORF">ENU30_08960</name>
</gene>
<evidence type="ECO:0000313" key="1">
    <source>
        <dbReference type="EMBL" id="HGN35957.1"/>
    </source>
</evidence>
<sequence length="79" mass="9082">MRRNKSELQEQPSKTITIASCINNDYTLEREFREGDFVGKIDGVCPKCNSNVVIERIYVVPVTIKETREKTVKLLSNVH</sequence>
<dbReference type="EMBL" id="DTAI01000008">
    <property type="protein sequence ID" value="HGN35957.1"/>
    <property type="molecule type" value="Genomic_DNA"/>
</dbReference>
<proteinExistence type="predicted"/>
<reference evidence="1" key="1">
    <citation type="journal article" date="2020" name="mSystems">
        <title>Genome- and Community-Level Interaction Insights into Carbon Utilization and Element Cycling Functions of Hydrothermarchaeota in Hydrothermal Sediment.</title>
        <authorList>
            <person name="Zhou Z."/>
            <person name="Liu Y."/>
            <person name="Xu W."/>
            <person name="Pan J."/>
            <person name="Luo Z.H."/>
            <person name="Li M."/>
        </authorList>
    </citation>
    <scope>NUCLEOTIDE SEQUENCE [LARGE SCALE GENOMIC DNA]</scope>
    <source>
        <strain evidence="1">SpSt-618</strain>
        <strain evidence="2">SpSt-657</strain>
    </source>
</reference>
<organism evidence="1">
    <name type="scientific">Ignisphaera aggregans</name>
    <dbReference type="NCBI Taxonomy" id="334771"/>
    <lineage>
        <taxon>Archaea</taxon>
        <taxon>Thermoproteota</taxon>
        <taxon>Thermoprotei</taxon>
        <taxon>Desulfurococcales</taxon>
        <taxon>Desulfurococcaceae</taxon>
        <taxon>Ignisphaera</taxon>
    </lineage>
</organism>
<accession>A0A7J3I5R7</accession>
<dbReference type="EMBL" id="DTBZ01000168">
    <property type="protein sequence ID" value="HGQ19081.1"/>
    <property type="molecule type" value="Genomic_DNA"/>
</dbReference>